<dbReference type="NCBIfam" id="TIGR00256">
    <property type="entry name" value="D-aminoacyl-tRNA deacylase"/>
    <property type="match status" value="1"/>
</dbReference>
<dbReference type="EMBL" id="CP091511">
    <property type="protein sequence ID" value="UOO90884.1"/>
    <property type="molecule type" value="Genomic_DNA"/>
</dbReference>
<sequence>MRAVVQRVSHAQVEVVDGNHSHLSGEIQQGLMVLLGVGNGDTDGDARYIADKIAHLRVFTDAEDKMNLSVLDVNGAVLLVSQFTLYGDARNGRRPSYTQAARPEMATHGYELVAKLLRGHGLTVATGEFQTHMQVTLCNDGPVTLLLDSAKQF</sequence>
<keyword evidence="2" id="KW-0820">tRNA-binding</keyword>
<dbReference type="EC" id="3.1.1.96" evidence="2"/>
<dbReference type="CDD" id="cd00563">
    <property type="entry name" value="Dtyr_deacylase"/>
    <property type="match status" value="1"/>
</dbReference>
<comment type="catalytic activity">
    <reaction evidence="2">
        <text>a D-aminoacyl-tRNA + H2O = a tRNA + a D-alpha-amino acid + H(+)</text>
        <dbReference type="Rhea" id="RHEA:13953"/>
        <dbReference type="Rhea" id="RHEA-COMP:10123"/>
        <dbReference type="Rhea" id="RHEA-COMP:10124"/>
        <dbReference type="ChEBI" id="CHEBI:15377"/>
        <dbReference type="ChEBI" id="CHEBI:15378"/>
        <dbReference type="ChEBI" id="CHEBI:59871"/>
        <dbReference type="ChEBI" id="CHEBI:78442"/>
        <dbReference type="ChEBI" id="CHEBI:79333"/>
        <dbReference type="EC" id="3.1.1.96"/>
    </reaction>
</comment>
<dbReference type="SUPFAM" id="SSF69500">
    <property type="entry name" value="DTD-like"/>
    <property type="match status" value="1"/>
</dbReference>
<comment type="catalytic activity">
    <reaction evidence="2">
        <text>glycyl-tRNA(Ala) + H2O = tRNA(Ala) + glycine + H(+)</text>
        <dbReference type="Rhea" id="RHEA:53744"/>
        <dbReference type="Rhea" id="RHEA-COMP:9657"/>
        <dbReference type="Rhea" id="RHEA-COMP:13640"/>
        <dbReference type="ChEBI" id="CHEBI:15377"/>
        <dbReference type="ChEBI" id="CHEBI:15378"/>
        <dbReference type="ChEBI" id="CHEBI:57305"/>
        <dbReference type="ChEBI" id="CHEBI:78442"/>
        <dbReference type="ChEBI" id="CHEBI:78522"/>
    </reaction>
</comment>
<keyword evidence="2" id="KW-0694">RNA-binding</keyword>
<evidence type="ECO:0000256" key="1">
    <source>
        <dbReference type="ARBA" id="ARBA00009673"/>
    </source>
</evidence>
<keyword evidence="2" id="KW-0963">Cytoplasm</keyword>
<dbReference type="HAMAP" id="MF_00518">
    <property type="entry name" value="Deacylase_Dtd"/>
    <property type="match status" value="1"/>
</dbReference>
<evidence type="ECO:0000256" key="2">
    <source>
        <dbReference type="HAMAP-Rule" id="MF_00518"/>
    </source>
</evidence>
<dbReference type="GO" id="GO:0051499">
    <property type="term" value="F:D-aminoacyl-tRNA deacylase activity"/>
    <property type="evidence" value="ECO:0007669"/>
    <property type="project" value="UniProtKB-EC"/>
</dbReference>
<proteinExistence type="inferred from homology"/>
<dbReference type="PANTHER" id="PTHR10472">
    <property type="entry name" value="D-TYROSYL-TRNA TYR DEACYLASE"/>
    <property type="match status" value="1"/>
</dbReference>
<dbReference type="PANTHER" id="PTHR10472:SF5">
    <property type="entry name" value="D-AMINOACYL-TRNA DEACYLASE 1"/>
    <property type="match status" value="1"/>
</dbReference>
<comment type="subcellular location">
    <subcellularLocation>
        <location evidence="2">Cytoplasm</location>
    </subcellularLocation>
</comment>
<dbReference type="Pfam" id="PF02580">
    <property type="entry name" value="Tyr_Deacylase"/>
    <property type="match status" value="1"/>
</dbReference>
<name>A0ABY4E5X7_9NEIS</name>
<keyword evidence="2 3" id="KW-0378">Hydrolase</keyword>
<comment type="similarity">
    <text evidence="1 2">Belongs to the DTD family.</text>
</comment>
<dbReference type="EC" id="3.1.1.-" evidence="2"/>
<comment type="domain">
    <text evidence="2">A Gly-cisPro motif from one monomer fits into the active site of the other monomer to allow specific chiral rejection of L-amino acids.</text>
</comment>
<comment type="subunit">
    <text evidence="2">Homodimer.</text>
</comment>
<gene>
    <name evidence="2 3" type="primary">dtd</name>
    <name evidence="3" type="ORF">LVJ82_07960</name>
</gene>
<accession>A0ABY4E5X7</accession>
<keyword evidence="4" id="KW-1185">Reference proteome</keyword>
<dbReference type="InterPro" id="IPR023509">
    <property type="entry name" value="DTD-like_sf"/>
</dbReference>
<dbReference type="Proteomes" id="UP000832011">
    <property type="component" value="Chromosome"/>
</dbReference>
<dbReference type="InterPro" id="IPR003732">
    <property type="entry name" value="Daa-tRNA_deacyls_DTD"/>
</dbReference>
<protein>
    <recommendedName>
        <fullName evidence="2">D-aminoacyl-tRNA deacylase</fullName>
        <shortName evidence="2">DTD</shortName>
        <ecNumber evidence="2">3.1.1.96</ecNumber>
    </recommendedName>
    <alternativeName>
        <fullName evidence="2">Gly-tRNA(Ala) deacylase</fullName>
        <ecNumber evidence="2">3.1.1.-</ecNumber>
    </alternativeName>
</protein>
<organism evidence="3 4">
    <name type="scientific">Vitreoscilla massiliensis</name>
    <dbReference type="NCBI Taxonomy" id="1689272"/>
    <lineage>
        <taxon>Bacteria</taxon>
        <taxon>Pseudomonadati</taxon>
        <taxon>Pseudomonadota</taxon>
        <taxon>Betaproteobacteria</taxon>
        <taxon>Neisseriales</taxon>
        <taxon>Neisseriaceae</taxon>
        <taxon>Vitreoscilla</taxon>
    </lineage>
</organism>
<comment type="function">
    <text evidence="2">An aminoacyl-tRNA editing enzyme that deacylates mischarged D-aminoacyl-tRNAs. Also deacylates mischarged glycyl-tRNA(Ala), protecting cells against glycine mischarging by AlaRS. Acts via tRNA-based rather than protein-based catalysis; rejects L-amino acids rather than detecting D-amino acids in the active site. By recycling D-aminoacyl-tRNA to D-amino acids and free tRNA molecules, this enzyme counteracts the toxicity associated with the formation of D-aminoacyl-tRNA entities in vivo and helps enforce protein L-homochirality.</text>
</comment>
<dbReference type="RefSeq" id="WP_058305336.1">
    <property type="nucleotide sequence ID" value="NZ_CABKVG010000006.1"/>
</dbReference>
<feature type="short sequence motif" description="Gly-cisPro motif, important for rejection of L-amino acids" evidence="2">
    <location>
        <begin position="141"/>
        <end position="142"/>
    </location>
</feature>
<dbReference type="Gene3D" id="3.50.80.10">
    <property type="entry name" value="D-tyrosyl-tRNA(Tyr) deacylase"/>
    <property type="match status" value="1"/>
</dbReference>
<evidence type="ECO:0000313" key="3">
    <source>
        <dbReference type="EMBL" id="UOO90884.1"/>
    </source>
</evidence>
<reference evidence="3 4" key="1">
    <citation type="journal article" date="2022" name="Res Sq">
        <title>Evolution of multicellular longitudinally dividing oral cavity symbionts (Neisseriaceae).</title>
        <authorList>
            <person name="Nyongesa S."/>
            <person name="Weber P."/>
            <person name="Bernet E."/>
            <person name="Pullido F."/>
            <person name="Nieckarz M."/>
            <person name="Delaby M."/>
            <person name="Nieves C."/>
            <person name="Viehboeck T."/>
            <person name="Krause N."/>
            <person name="Rivera-Millot A."/>
            <person name="Nakamura A."/>
            <person name="Vischer N."/>
            <person name="VanNieuwenhze M."/>
            <person name="Brun Y."/>
            <person name="Cava F."/>
            <person name="Bulgheresi S."/>
            <person name="Veyrier F."/>
        </authorList>
    </citation>
    <scope>NUCLEOTIDE SEQUENCE [LARGE SCALE GENOMIC DNA]</scope>
    <source>
        <strain evidence="3 4">SN4</strain>
    </source>
</reference>
<evidence type="ECO:0000313" key="4">
    <source>
        <dbReference type="Proteomes" id="UP000832011"/>
    </source>
</evidence>